<keyword evidence="3" id="KW-1185">Reference proteome</keyword>
<reference evidence="2 3" key="1">
    <citation type="submission" date="2019-07" db="EMBL/GenBank/DDBJ databases">
        <title>Genomic Encyclopedia of Type Strains, Phase IV (KMG-IV): sequencing the most valuable type-strain genomes for metagenomic binning, comparative biology and taxonomic classification.</title>
        <authorList>
            <person name="Goeker M."/>
        </authorList>
    </citation>
    <scope>NUCLEOTIDE SEQUENCE [LARGE SCALE GENOMIC DNA]</scope>
    <source>
        <strain evidence="2 3">DSM 44831</strain>
    </source>
</reference>
<gene>
    <name evidence="2" type="ORF">FNL39_109187</name>
</gene>
<evidence type="ECO:0000313" key="2">
    <source>
        <dbReference type="EMBL" id="KAF0845158.1"/>
    </source>
</evidence>
<comment type="caution">
    <text evidence="2">The sequence shown here is derived from an EMBL/GenBank/DDBJ whole genome shotgun (WGS) entry which is preliminary data.</text>
</comment>
<evidence type="ECO:0008006" key="4">
    <source>
        <dbReference type="Google" id="ProtNLM"/>
    </source>
</evidence>
<sequence>MLTDIAEQPVELPVSLLTEAEEAAQELARFDAHLSARLGADCELGPVSSVLPRTESSASSQIENLTVGAR</sequence>
<dbReference type="RefSeq" id="WP_067987780.1">
    <property type="nucleotide sequence ID" value="NZ_VMSD01000009.1"/>
</dbReference>
<organism evidence="2 3">
    <name type="scientific">Nocardia caishijiensis</name>
    <dbReference type="NCBI Taxonomy" id="184756"/>
    <lineage>
        <taxon>Bacteria</taxon>
        <taxon>Bacillati</taxon>
        <taxon>Actinomycetota</taxon>
        <taxon>Actinomycetes</taxon>
        <taxon>Mycobacteriales</taxon>
        <taxon>Nocardiaceae</taxon>
        <taxon>Nocardia</taxon>
    </lineage>
</organism>
<proteinExistence type="predicted"/>
<evidence type="ECO:0000313" key="3">
    <source>
        <dbReference type="Proteomes" id="UP000798951"/>
    </source>
</evidence>
<dbReference type="EMBL" id="VMSD01000009">
    <property type="protein sequence ID" value="KAF0845158.1"/>
    <property type="molecule type" value="Genomic_DNA"/>
</dbReference>
<dbReference type="Proteomes" id="UP000798951">
    <property type="component" value="Unassembled WGS sequence"/>
</dbReference>
<evidence type="ECO:0000256" key="1">
    <source>
        <dbReference type="SAM" id="MobiDB-lite"/>
    </source>
</evidence>
<feature type="region of interest" description="Disordered" evidence="1">
    <location>
        <begin position="50"/>
        <end position="70"/>
    </location>
</feature>
<accession>A0ABQ6YH96</accession>
<feature type="compositionally biased region" description="Polar residues" evidence="1">
    <location>
        <begin position="54"/>
        <end position="64"/>
    </location>
</feature>
<name>A0ABQ6YH96_9NOCA</name>
<protein>
    <recommendedName>
        <fullName evidence="4">FXSXX-COOH protein</fullName>
    </recommendedName>
</protein>